<keyword evidence="2" id="KW-0057">Aromatic amino acid biosynthesis</keyword>
<evidence type="ECO:0000256" key="2">
    <source>
        <dbReference type="ARBA" id="ARBA00023141"/>
    </source>
</evidence>
<protein>
    <submittedName>
        <fullName evidence="4">Shikimate dehydrogenase</fullName>
    </submittedName>
</protein>
<keyword evidence="5" id="KW-1185">Reference proteome</keyword>
<dbReference type="Gene3D" id="3.40.50.720">
    <property type="entry name" value="NAD(P)-binding Rossmann-like Domain"/>
    <property type="match status" value="1"/>
</dbReference>
<sequence length="263" mass="27359">MITGTTRLYAVIGDPIAQVRAPELLNALFAAEGVDAVLVPVHVGSADLAVVLPGLQRIENLRGILVTVPHKVSALSFADTVNPAAEAAGSANALRKENDGTWTADNFDGVGFVRGLRAVGHEIAQAHVAVIGAGGAGAAIAAAALAEGAAHVGVTDVDSARAADLVARLDVRWPGRVAVGADLAVADLAVNATPLGLRAGDPLPFDPRRLPARAVVADIIMRPKRTPLLRVAEEAGYRTHYGHHMLDTQIDLYREFFALPGRP</sequence>
<dbReference type="GO" id="GO:0009423">
    <property type="term" value="P:chorismate biosynthetic process"/>
    <property type="evidence" value="ECO:0007669"/>
    <property type="project" value="TreeGrafter"/>
</dbReference>
<dbReference type="GO" id="GO:0019632">
    <property type="term" value="P:shikimate metabolic process"/>
    <property type="evidence" value="ECO:0007669"/>
    <property type="project" value="TreeGrafter"/>
</dbReference>
<dbReference type="SUPFAM" id="SSF51735">
    <property type="entry name" value="NAD(P)-binding Rossmann-fold domains"/>
    <property type="match status" value="1"/>
</dbReference>
<dbReference type="EMBL" id="FNKK01000002">
    <property type="protein sequence ID" value="SDR33581.1"/>
    <property type="molecule type" value="Genomic_DNA"/>
</dbReference>
<dbReference type="PANTHER" id="PTHR21089:SF1">
    <property type="entry name" value="BIFUNCTIONAL 3-DEHYDROQUINATE DEHYDRATASE_SHIKIMATE DEHYDROGENASE, CHLOROPLASTIC"/>
    <property type="match status" value="1"/>
</dbReference>
<gene>
    <name evidence="4" type="ORF">SAMN04489764_5302</name>
</gene>
<dbReference type="InterPro" id="IPR022893">
    <property type="entry name" value="Shikimate_DH_fam"/>
</dbReference>
<dbReference type="RefSeq" id="WP_093262903.1">
    <property type="nucleotide sequence ID" value="NZ_FNKK01000002.1"/>
</dbReference>
<dbReference type="InterPro" id="IPR036291">
    <property type="entry name" value="NAD(P)-bd_dom_sf"/>
</dbReference>
<keyword evidence="2" id="KW-0028">Amino-acid biosynthesis</keyword>
<accession>A0A1H1I796</accession>
<proteinExistence type="predicted"/>
<evidence type="ECO:0000313" key="5">
    <source>
        <dbReference type="Proteomes" id="UP000217103"/>
    </source>
</evidence>
<dbReference type="InterPro" id="IPR013708">
    <property type="entry name" value="Shikimate_DH-bd_N"/>
</dbReference>
<evidence type="ECO:0000313" key="4">
    <source>
        <dbReference type="EMBL" id="SDR33581.1"/>
    </source>
</evidence>
<evidence type="ECO:0000259" key="3">
    <source>
        <dbReference type="Pfam" id="PF08501"/>
    </source>
</evidence>
<reference evidence="4 5" key="1">
    <citation type="submission" date="2016-10" db="EMBL/GenBank/DDBJ databases">
        <authorList>
            <person name="de Groot N.N."/>
        </authorList>
    </citation>
    <scope>NUCLEOTIDE SEQUENCE [LARGE SCALE GENOMIC DNA]</scope>
    <source>
        <strain evidence="4 5">DSM 43794</strain>
    </source>
</reference>
<dbReference type="AlphaFoldDB" id="A0A1H1I796"/>
<comment type="pathway">
    <text evidence="1">Metabolic intermediate biosynthesis; chorismate biosynthesis; chorismate from D-erythrose 4-phosphate and phosphoenolpyruvate: step 4/7.</text>
</comment>
<dbReference type="Gene3D" id="3.40.50.10860">
    <property type="entry name" value="Leucine Dehydrogenase, chain A, domain 1"/>
    <property type="match status" value="1"/>
</dbReference>
<dbReference type="OrthoDB" id="3609723at2"/>
<feature type="domain" description="Shikimate dehydrogenase substrate binding N-terminal" evidence="3">
    <location>
        <begin position="11"/>
        <end position="93"/>
    </location>
</feature>
<dbReference type="InterPro" id="IPR046346">
    <property type="entry name" value="Aminoacid_DH-like_N_sf"/>
</dbReference>
<dbReference type="PANTHER" id="PTHR21089">
    <property type="entry name" value="SHIKIMATE DEHYDROGENASE"/>
    <property type="match status" value="1"/>
</dbReference>
<name>A0A1H1I796_9ACTN</name>
<evidence type="ECO:0000256" key="1">
    <source>
        <dbReference type="ARBA" id="ARBA00004871"/>
    </source>
</evidence>
<dbReference type="Pfam" id="PF08501">
    <property type="entry name" value="Shikimate_dh_N"/>
    <property type="match status" value="1"/>
</dbReference>
<organism evidence="4 5">
    <name type="scientific">Thermostaphylospora chromogena</name>
    <dbReference type="NCBI Taxonomy" id="35622"/>
    <lineage>
        <taxon>Bacteria</taxon>
        <taxon>Bacillati</taxon>
        <taxon>Actinomycetota</taxon>
        <taxon>Actinomycetes</taxon>
        <taxon>Streptosporangiales</taxon>
        <taxon>Thermomonosporaceae</taxon>
        <taxon>Thermostaphylospora</taxon>
    </lineage>
</organism>
<dbReference type="STRING" id="35622.SAMN04489764_5302"/>
<dbReference type="SUPFAM" id="SSF53223">
    <property type="entry name" value="Aminoacid dehydrogenase-like, N-terminal domain"/>
    <property type="match status" value="1"/>
</dbReference>
<dbReference type="GO" id="GO:0009073">
    <property type="term" value="P:aromatic amino acid family biosynthetic process"/>
    <property type="evidence" value="ECO:0007669"/>
    <property type="project" value="UniProtKB-KW"/>
</dbReference>
<dbReference type="GO" id="GO:0004764">
    <property type="term" value="F:shikimate 3-dehydrogenase (NADP+) activity"/>
    <property type="evidence" value="ECO:0007669"/>
    <property type="project" value="InterPro"/>
</dbReference>
<dbReference type="Proteomes" id="UP000217103">
    <property type="component" value="Unassembled WGS sequence"/>
</dbReference>